<dbReference type="EMBL" id="CAMAPF010000958">
    <property type="protein sequence ID" value="CAH9130187.1"/>
    <property type="molecule type" value="Genomic_DNA"/>
</dbReference>
<evidence type="ECO:0008006" key="4">
    <source>
        <dbReference type="Google" id="ProtNLM"/>
    </source>
</evidence>
<feature type="transmembrane region" description="Helical" evidence="1">
    <location>
        <begin position="12"/>
        <end position="34"/>
    </location>
</feature>
<keyword evidence="3" id="KW-1185">Reference proteome</keyword>
<protein>
    <recommendedName>
        <fullName evidence="4">Transmembrane protein</fullName>
    </recommendedName>
</protein>
<keyword evidence="1" id="KW-0812">Transmembrane</keyword>
<gene>
    <name evidence="2" type="ORF">CEPIT_LOCUS30438</name>
</gene>
<keyword evidence="1" id="KW-0472">Membrane</keyword>
<dbReference type="AlphaFoldDB" id="A0AAV0F3T2"/>
<reference evidence="2" key="1">
    <citation type="submission" date="2022-07" db="EMBL/GenBank/DDBJ databases">
        <authorList>
            <person name="Macas J."/>
            <person name="Novak P."/>
            <person name="Neumann P."/>
        </authorList>
    </citation>
    <scope>NUCLEOTIDE SEQUENCE</scope>
</reference>
<evidence type="ECO:0000313" key="3">
    <source>
        <dbReference type="Proteomes" id="UP001152523"/>
    </source>
</evidence>
<proteinExistence type="predicted"/>
<evidence type="ECO:0000256" key="1">
    <source>
        <dbReference type="SAM" id="Phobius"/>
    </source>
</evidence>
<sequence>MNKLPGCFVHMATRGFFNLFSIFFFTLSLFFFPFPPPSFSFTLRSTLSSNPPPTLSSSPFFFLGTPISLWPMTESERNLDRRKCSSTPHKPVISFRESIAPSSTLKLLG</sequence>
<organism evidence="2 3">
    <name type="scientific">Cuscuta epithymum</name>
    <dbReference type="NCBI Taxonomy" id="186058"/>
    <lineage>
        <taxon>Eukaryota</taxon>
        <taxon>Viridiplantae</taxon>
        <taxon>Streptophyta</taxon>
        <taxon>Embryophyta</taxon>
        <taxon>Tracheophyta</taxon>
        <taxon>Spermatophyta</taxon>
        <taxon>Magnoliopsida</taxon>
        <taxon>eudicotyledons</taxon>
        <taxon>Gunneridae</taxon>
        <taxon>Pentapetalae</taxon>
        <taxon>asterids</taxon>
        <taxon>lamiids</taxon>
        <taxon>Solanales</taxon>
        <taxon>Convolvulaceae</taxon>
        <taxon>Cuscuteae</taxon>
        <taxon>Cuscuta</taxon>
        <taxon>Cuscuta subgen. Cuscuta</taxon>
    </lineage>
</organism>
<dbReference type="Proteomes" id="UP001152523">
    <property type="component" value="Unassembled WGS sequence"/>
</dbReference>
<comment type="caution">
    <text evidence="2">The sequence shown here is derived from an EMBL/GenBank/DDBJ whole genome shotgun (WGS) entry which is preliminary data.</text>
</comment>
<name>A0AAV0F3T2_9ASTE</name>
<evidence type="ECO:0000313" key="2">
    <source>
        <dbReference type="EMBL" id="CAH9130187.1"/>
    </source>
</evidence>
<keyword evidence="1" id="KW-1133">Transmembrane helix</keyword>
<accession>A0AAV0F3T2</accession>